<proteinExistence type="predicted"/>
<reference evidence="2" key="2">
    <citation type="journal article" date="2020" name="Microorganisms">
        <title>Osmotic Adaptation and Compatible Solute Biosynthesis of Phototrophic Bacteria as Revealed from Genome Analyses.</title>
        <authorList>
            <person name="Imhoff J.F."/>
            <person name="Rahn T."/>
            <person name="Kunzel S."/>
            <person name="Keller A."/>
            <person name="Neulinger S.C."/>
        </authorList>
    </citation>
    <scope>NUCLEOTIDE SEQUENCE</scope>
    <source>
        <strain evidence="2">DSM 9154</strain>
    </source>
</reference>
<protein>
    <recommendedName>
        <fullName evidence="1">DUF6314 domain-containing protein</fullName>
    </recommendedName>
</protein>
<dbReference type="Pfam" id="PF19834">
    <property type="entry name" value="DUF6314"/>
    <property type="match status" value="1"/>
</dbReference>
<reference evidence="2" key="1">
    <citation type="submission" date="2017-08" db="EMBL/GenBank/DDBJ databases">
        <authorList>
            <person name="Imhoff J.F."/>
            <person name="Rahn T."/>
            <person name="Kuenzel S."/>
            <person name="Neulinger S.C."/>
        </authorList>
    </citation>
    <scope>NUCLEOTIDE SEQUENCE</scope>
    <source>
        <strain evidence="2">DSM 9154</strain>
    </source>
</reference>
<evidence type="ECO:0000313" key="2">
    <source>
        <dbReference type="EMBL" id="MBK1698084.1"/>
    </source>
</evidence>
<gene>
    <name evidence="2" type="ORF">CKO21_12620</name>
</gene>
<dbReference type="InterPro" id="IPR045632">
    <property type="entry name" value="DUF6314"/>
</dbReference>
<dbReference type="Proteomes" id="UP000778970">
    <property type="component" value="Unassembled WGS sequence"/>
</dbReference>
<dbReference type="EMBL" id="NRRE01000026">
    <property type="protein sequence ID" value="MBK1698084.1"/>
    <property type="molecule type" value="Genomic_DNA"/>
</dbReference>
<evidence type="ECO:0000313" key="3">
    <source>
        <dbReference type="Proteomes" id="UP000778970"/>
    </source>
</evidence>
<evidence type="ECO:0000259" key="1">
    <source>
        <dbReference type="Pfam" id="PF19834"/>
    </source>
</evidence>
<name>A0A934V1D9_9PROT</name>
<keyword evidence="3" id="KW-1185">Reference proteome</keyword>
<feature type="domain" description="DUF6314" evidence="1">
    <location>
        <begin position="10"/>
        <end position="142"/>
    </location>
</feature>
<comment type="caution">
    <text evidence="2">The sequence shown here is derived from an EMBL/GenBank/DDBJ whole genome shotgun (WGS) entry which is preliminary data.</text>
</comment>
<organism evidence="2 3">
    <name type="scientific">Rhodovibrio salinarum</name>
    <dbReference type="NCBI Taxonomy" id="1087"/>
    <lineage>
        <taxon>Bacteria</taxon>
        <taxon>Pseudomonadati</taxon>
        <taxon>Pseudomonadota</taxon>
        <taxon>Alphaproteobacteria</taxon>
        <taxon>Rhodospirillales</taxon>
        <taxon>Rhodovibrionaceae</taxon>
        <taxon>Rhodovibrio</taxon>
    </lineage>
</organism>
<dbReference type="AlphaFoldDB" id="A0A934V1D9"/>
<accession>A0A934V1D9</accession>
<sequence length="144" mass="16174">MPVYDLCAFFVGRWAIVREIEDRRAGVRHVMRGSGTFALPSGDPAGLLYDETVTWRPAGQEMTGTRRYRIANLAGARAEVLFDDGRPFHALDLSAGTCAVHHDCPPDVYDGLYRVLDTDRFTVRWAVTGPRKDSVLMTTFKREP</sequence>